<feature type="transmembrane region" description="Helical" evidence="1">
    <location>
        <begin position="174"/>
        <end position="195"/>
    </location>
</feature>
<dbReference type="InterPro" id="IPR036259">
    <property type="entry name" value="MFS_trans_sf"/>
</dbReference>
<feature type="transmembrane region" description="Helical" evidence="1">
    <location>
        <begin position="222"/>
        <end position="241"/>
    </location>
</feature>
<organism evidence="2 3">
    <name type="scientific">Roseibacillus ishigakijimensis</name>
    <dbReference type="NCBI Taxonomy" id="454146"/>
    <lineage>
        <taxon>Bacteria</taxon>
        <taxon>Pseudomonadati</taxon>
        <taxon>Verrucomicrobiota</taxon>
        <taxon>Verrucomicrobiia</taxon>
        <taxon>Verrucomicrobiales</taxon>
        <taxon>Verrucomicrobiaceae</taxon>
        <taxon>Roseibacillus</taxon>
    </lineage>
</organism>
<dbReference type="InterPro" id="IPR043745">
    <property type="entry name" value="DUF5690"/>
</dbReference>
<dbReference type="Proteomes" id="UP000604083">
    <property type="component" value="Unassembled WGS sequence"/>
</dbReference>
<feature type="transmembrane region" description="Helical" evidence="1">
    <location>
        <begin position="275"/>
        <end position="291"/>
    </location>
</feature>
<dbReference type="Pfam" id="PF18943">
    <property type="entry name" value="DUF5690"/>
    <property type="match status" value="1"/>
</dbReference>
<feature type="transmembrane region" description="Helical" evidence="1">
    <location>
        <begin position="303"/>
        <end position="321"/>
    </location>
</feature>
<comment type="caution">
    <text evidence="2">The sequence shown here is derived from an EMBL/GenBank/DDBJ whole genome shotgun (WGS) entry which is preliminary data.</text>
</comment>
<name>A0A934RVZ1_9BACT</name>
<feature type="transmembrane region" description="Helical" evidence="1">
    <location>
        <begin position="327"/>
        <end position="349"/>
    </location>
</feature>
<keyword evidence="1" id="KW-0472">Membrane</keyword>
<keyword evidence="3" id="KW-1185">Reference proteome</keyword>
<protein>
    <recommendedName>
        <fullName evidence="4">MFS transporter</fullName>
    </recommendedName>
</protein>
<evidence type="ECO:0000313" key="2">
    <source>
        <dbReference type="EMBL" id="MBK1835446.1"/>
    </source>
</evidence>
<dbReference type="EMBL" id="JAENIO010000054">
    <property type="protein sequence ID" value="MBK1835446.1"/>
    <property type="molecule type" value="Genomic_DNA"/>
</dbReference>
<proteinExistence type="predicted"/>
<evidence type="ECO:0000313" key="3">
    <source>
        <dbReference type="Proteomes" id="UP000604083"/>
    </source>
</evidence>
<feature type="transmembrane region" description="Helical" evidence="1">
    <location>
        <begin position="361"/>
        <end position="383"/>
    </location>
</feature>
<reference evidence="2" key="1">
    <citation type="submission" date="2021-01" db="EMBL/GenBank/DDBJ databases">
        <title>Modified the classification status of verrucomicrobia.</title>
        <authorList>
            <person name="Feng X."/>
        </authorList>
    </citation>
    <scope>NUCLEOTIDE SEQUENCE</scope>
    <source>
        <strain evidence="2">KCTC 12986</strain>
    </source>
</reference>
<dbReference type="SUPFAM" id="SSF103473">
    <property type="entry name" value="MFS general substrate transporter"/>
    <property type="match status" value="1"/>
</dbReference>
<feature type="transmembrane region" description="Helical" evidence="1">
    <location>
        <begin position="12"/>
        <end position="32"/>
    </location>
</feature>
<evidence type="ECO:0008006" key="4">
    <source>
        <dbReference type="Google" id="ProtNLM"/>
    </source>
</evidence>
<feature type="transmembrane region" description="Helical" evidence="1">
    <location>
        <begin position="81"/>
        <end position="102"/>
    </location>
</feature>
<gene>
    <name evidence="2" type="ORF">JIN78_15355</name>
</gene>
<sequence>MAAIPTKLSFSRWTFIAVISAFVTYYCMYAFRKPFAVLAFEGDWWGGFALKTAIVTAQLLGYVTAKFLGTKVCSSLERNHVFPALLTCILVALGTLALLAILPPRLGVLAMVINGLSLGMVWGMVMRPLEGRGNSEFLLAGLCCSFIIASGDVKSMGSRVLASDFFNQTFGSDLWMPFATGLIYLLPFLLAAYFLGKVPAPNPQEVESRSERKAMSPADRLLFLKKLALVLIPLALTYFLLTAFRDYRDNFQADLFLEVGVDPEKHQDAFANSERIIAFSVVAIVSLVILIKRHLTALQTTHLVMALSLLLPAGSILLREAGLIDGFTWMILSGLGAYLPYILVHCVIFERLVAFTKVPGNAVFAMMLFDGLGYLGPIIIIPLGDIIGGESRLATFDILTYTLAAVGVTGMVACLLLTPRYRQKQAAEAKGALPELS</sequence>
<feature type="transmembrane region" description="Helical" evidence="1">
    <location>
        <begin position="398"/>
        <end position="417"/>
    </location>
</feature>
<dbReference type="AlphaFoldDB" id="A0A934RVZ1"/>
<feature type="transmembrane region" description="Helical" evidence="1">
    <location>
        <begin position="137"/>
        <end position="154"/>
    </location>
</feature>
<evidence type="ECO:0000256" key="1">
    <source>
        <dbReference type="SAM" id="Phobius"/>
    </source>
</evidence>
<keyword evidence="1" id="KW-0812">Transmembrane</keyword>
<feature type="transmembrane region" description="Helical" evidence="1">
    <location>
        <begin position="44"/>
        <end position="69"/>
    </location>
</feature>
<dbReference type="RefSeq" id="WP_200392881.1">
    <property type="nucleotide sequence ID" value="NZ_JAENIO010000054.1"/>
</dbReference>
<keyword evidence="1" id="KW-1133">Transmembrane helix</keyword>
<feature type="transmembrane region" description="Helical" evidence="1">
    <location>
        <begin position="108"/>
        <end position="125"/>
    </location>
</feature>
<accession>A0A934RVZ1</accession>